<keyword evidence="4" id="KW-0804">Transcription</keyword>
<evidence type="ECO:0000313" key="5">
    <source>
        <dbReference type="EMBL" id="SSW96616.1"/>
    </source>
</evidence>
<dbReference type="EMBL" id="UFQR01000028">
    <property type="protein sequence ID" value="SSW96616.1"/>
    <property type="molecule type" value="Genomic_DNA"/>
</dbReference>
<evidence type="ECO:0000256" key="1">
    <source>
        <dbReference type="ARBA" id="ARBA00010234"/>
    </source>
</evidence>
<accession>A0A3B0MQG7</accession>
<evidence type="ECO:0000256" key="2">
    <source>
        <dbReference type="ARBA" id="ARBA00023015"/>
    </source>
</evidence>
<protein>
    <recommendedName>
        <fullName evidence="6">Phage antitermination protein Q</fullName>
    </recommendedName>
</protein>
<dbReference type="GO" id="GO:0060567">
    <property type="term" value="P:negative regulation of termination of DNA-templated transcription"/>
    <property type="evidence" value="ECO:0007669"/>
    <property type="project" value="InterPro"/>
</dbReference>
<sequence>MSRHVKDLLEAWGNWSMSRIGTEYKGMSTIASVKFTDDRAWLSDNEGEIVDKAVAGLKKYDIDGYNIICLHYQYHISCRMIAKKWKKRPDYITAYMGRAESYIAGAVHTFLKATN</sequence>
<dbReference type="GO" id="GO:0003677">
    <property type="term" value="F:DNA binding"/>
    <property type="evidence" value="ECO:0007669"/>
    <property type="project" value="UniProtKB-KW"/>
</dbReference>
<dbReference type="InterPro" id="IPR010534">
    <property type="entry name" value="Phage_933W_GpQ"/>
</dbReference>
<organism evidence="5">
    <name type="scientific">Arsenophonus endosymbiont of Trialeurodes vaporariorum</name>
    <dbReference type="NCBI Taxonomy" id="235567"/>
    <lineage>
        <taxon>Bacteria</taxon>
        <taxon>Pseudomonadati</taxon>
        <taxon>Pseudomonadota</taxon>
        <taxon>Gammaproteobacteria</taxon>
        <taxon>Enterobacterales</taxon>
        <taxon>Morganellaceae</taxon>
        <taxon>Arsenophonus</taxon>
    </lineage>
</organism>
<evidence type="ECO:0000256" key="4">
    <source>
        <dbReference type="ARBA" id="ARBA00023163"/>
    </source>
</evidence>
<evidence type="ECO:0000256" key="3">
    <source>
        <dbReference type="ARBA" id="ARBA00023125"/>
    </source>
</evidence>
<proteinExistence type="inferred from homology"/>
<keyword evidence="3" id="KW-0238">DNA-binding</keyword>
<evidence type="ECO:0008006" key="6">
    <source>
        <dbReference type="Google" id="ProtNLM"/>
    </source>
</evidence>
<reference evidence="5" key="1">
    <citation type="submission" date="2018-04" db="EMBL/GenBank/DDBJ databases">
        <authorList>
            <person name="Go L.Y."/>
            <person name="Mitchell J.A."/>
        </authorList>
    </citation>
    <scope>NUCLEOTIDE SEQUENCE</scope>
    <source>
        <strain evidence="5">ARTV</strain>
    </source>
</reference>
<name>A0A3B0MQG7_9GAMM</name>
<keyword evidence="2" id="KW-0805">Transcription regulation</keyword>
<comment type="similarity">
    <text evidence="1">Belongs to the phage antitermination Q type 1 family.</text>
</comment>
<dbReference type="Pfam" id="PF06530">
    <property type="entry name" value="Phage_antitermQ"/>
    <property type="match status" value="1"/>
</dbReference>
<dbReference type="AlphaFoldDB" id="A0A3B0MQG7"/>
<gene>
    <name evidence="5" type="ORF">ARTV_3118</name>
</gene>